<dbReference type="InterPro" id="IPR011009">
    <property type="entry name" value="Kinase-like_dom_sf"/>
</dbReference>
<feature type="domain" description="Protein kinase" evidence="1">
    <location>
        <begin position="40"/>
        <end position="318"/>
    </location>
</feature>
<keyword evidence="3" id="KW-1185">Reference proteome</keyword>
<dbReference type="Pfam" id="PF04655">
    <property type="entry name" value="APH_6_hur"/>
    <property type="match status" value="1"/>
</dbReference>
<dbReference type="SUPFAM" id="SSF56112">
    <property type="entry name" value="Protein kinase-like (PK-like)"/>
    <property type="match status" value="1"/>
</dbReference>
<accession>A0ABP8L5B1</accession>
<dbReference type="EMBL" id="BAABGN010000007">
    <property type="protein sequence ID" value="GAA4422529.1"/>
    <property type="molecule type" value="Genomic_DNA"/>
</dbReference>
<name>A0ABP8L5B1_9MICO</name>
<evidence type="ECO:0000259" key="1">
    <source>
        <dbReference type="PROSITE" id="PS50011"/>
    </source>
</evidence>
<gene>
    <name evidence="2" type="ORF">GCM10023169_17110</name>
</gene>
<protein>
    <submittedName>
        <fullName evidence="2">Aminoglycoside phosphotransferase family protein</fullName>
    </submittedName>
</protein>
<dbReference type="InterPro" id="IPR006748">
    <property type="entry name" value="NH2Glyco/OHUrea_AB-resist_kin"/>
</dbReference>
<evidence type="ECO:0000313" key="2">
    <source>
        <dbReference type="EMBL" id="GAA4422529.1"/>
    </source>
</evidence>
<dbReference type="RefSeq" id="WP_345215834.1">
    <property type="nucleotide sequence ID" value="NZ_BAABGN010000007.1"/>
</dbReference>
<dbReference type="Gene3D" id="3.90.1200.10">
    <property type="match status" value="1"/>
</dbReference>
<dbReference type="Proteomes" id="UP001500622">
    <property type="component" value="Unassembled WGS sequence"/>
</dbReference>
<reference evidence="3" key="1">
    <citation type="journal article" date="2019" name="Int. J. Syst. Evol. Microbiol.">
        <title>The Global Catalogue of Microorganisms (GCM) 10K type strain sequencing project: providing services to taxonomists for standard genome sequencing and annotation.</title>
        <authorList>
            <consortium name="The Broad Institute Genomics Platform"/>
            <consortium name="The Broad Institute Genome Sequencing Center for Infectious Disease"/>
            <person name="Wu L."/>
            <person name="Ma J."/>
        </authorList>
    </citation>
    <scope>NUCLEOTIDE SEQUENCE [LARGE SCALE GENOMIC DNA]</scope>
    <source>
        <strain evidence="3">JCM 17810</strain>
    </source>
</reference>
<comment type="caution">
    <text evidence="2">The sequence shown here is derived from an EMBL/GenBank/DDBJ whole genome shotgun (WGS) entry which is preliminary data.</text>
</comment>
<evidence type="ECO:0000313" key="3">
    <source>
        <dbReference type="Proteomes" id="UP001500622"/>
    </source>
</evidence>
<dbReference type="PROSITE" id="PS50011">
    <property type="entry name" value="PROTEIN_KINASE_DOM"/>
    <property type="match status" value="1"/>
</dbReference>
<organism evidence="2 3">
    <name type="scientific">Georgenia halophila</name>
    <dbReference type="NCBI Taxonomy" id="620889"/>
    <lineage>
        <taxon>Bacteria</taxon>
        <taxon>Bacillati</taxon>
        <taxon>Actinomycetota</taxon>
        <taxon>Actinomycetes</taxon>
        <taxon>Micrococcales</taxon>
        <taxon>Bogoriellaceae</taxon>
        <taxon>Georgenia</taxon>
    </lineage>
</organism>
<proteinExistence type="predicted"/>
<dbReference type="InterPro" id="IPR000719">
    <property type="entry name" value="Prot_kinase_dom"/>
</dbReference>
<sequence>MTVPTIPDALARQVGSAADGAAWLERLPHLVEGARERWGLTLGDPFPSGAAGWTAPARTADGADVVVKIVFPHDEAVGEAIALRLWCGNGGPELLDHDAEAWTLLLRHLRPGHGIEEDPALLEARVENRLEIAGELLGRLQGASSDGLELVRLADYTTNLADILRDRTQRHGPSLGADRGLLVEAANLLEELPTEYTASGASLVHGDFNPGNILADDATGTRTWVAIDPKPMVGDPAYDPAPLVSQVADPFRQEDAVTLLRTRTRVVGGASGLDPARVAAWAMARAAESALWRADQLGDREGALAELDQAHLWSRLAV</sequence>